<evidence type="ECO:0000256" key="2">
    <source>
        <dbReference type="SAM" id="SignalP"/>
    </source>
</evidence>
<protein>
    <submittedName>
        <fullName evidence="3">Small secreted protein</fullName>
    </submittedName>
</protein>
<dbReference type="RefSeq" id="WP_025696606.1">
    <property type="nucleotide sequence ID" value="NZ_JAUSUY010000001.1"/>
</dbReference>
<feature type="signal peptide" evidence="2">
    <location>
        <begin position="1"/>
        <end position="27"/>
    </location>
</feature>
<comment type="caution">
    <text evidence="3">The sequence shown here is derived from an EMBL/GenBank/DDBJ whole genome shotgun (WGS) entry which is preliminary data.</text>
</comment>
<reference evidence="3 4" key="1">
    <citation type="submission" date="2023-07" db="EMBL/GenBank/DDBJ databases">
        <title>Genomic Encyclopedia of Type Strains, Phase IV (KMG-IV): sequencing the most valuable type-strain genomes for metagenomic binning, comparative biology and taxonomic classification.</title>
        <authorList>
            <person name="Goeker M."/>
        </authorList>
    </citation>
    <scope>NUCLEOTIDE SEQUENCE [LARGE SCALE GENOMIC DNA]</scope>
    <source>
        <strain evidence="3 4">T98</strain>
    </source>
</reference>
<feature type="chain" id="PRO_5045764194" evidence="2">
    <location>
        <begin position="28"/>
        <end position="319"/>
    </location>
</feature>
<gene>
    <name evidence="3" type="ORF">J2Z22_000001</name>
</gene>
<evidence type="ECO:0000256" key="1">
    <source>
        <dbReference type="SAM" id="MobiDB-lite"/>
    </source>
</evidence>
<evidence type="ECO:0000313" key="3">
    <source>
        <dbReference type="EMBL" id="MDT3424489.1"/>
    </source>
</evidence>
<feature type="compositionally biased region" description="Polar residues" evidence="1">
    <location>
        <begin position="85"/>
        <end position="94"/>
    </location>
</feature>
<sequence>MRTKMRNTAVAAALAAMLLAGCTPLPGKSESSAGSSVENSIQDIGEAAESFGETVRQNVGETADSAAQAIGDTAEHVSDQLKSPGISTELSTRSPVGSASTLVVDNSVGDIDVEPGSGDDLKVSATLTAYNTPGGKDNSQRIIDSAEVSIKESGGQLKVNVHPKDKPDTDLWSWASRTYGTSNFSISYRIETPVSIDRYDIKSDVGKIKLHGLSGAYRISGEVGSVRIEDARITGKSSIDTDTGSISLDIAAMDSDSSLTASTDVGSINTTLGPSVSCTLDADNDLGRVTGVPAGRSDINGGGPLLSLSSSIGAISVTK</sequence>
<dbReference type="PROSITE" id="PS51257">
    <property type="entry name" value="PROKAR_LIPOPROTEIN"/>
    <property type="match status" value="1"/>
</dbReference>
<accession>A0ABU3H109</accession>
<keyword evidence="2" id="KW-0732">Signal</keyword>
<organism evidence="3 4">
    <name type="scientific">Paenibacillus forsythiae</name>
    <dbReference type="NCBI Taxonomy" id="365616"/>
    <lineage>
        <taxon>Bacteria</taxon>
        <taxon>Bacillati</taxon>
        <taxon>Bacillota</taxon>
        <taxon>Bacilli</taxon>
        <taxon>Bacillales</taxon>
        <taxon>Paenibacillaceae</taxon>
        <taxon>Paenibacillus</taxon>
    </lineage>
</organism>
<proteinExistence type="predicted"/>
<keyword evidence="4" id="KW-1185">Reference proteome</keyword>
<name>A0ABU3H109_9BACL</name>
<dbReference type="Proteomes" id="UP001248709">
    <property type="component" value="Unassembled WGS sequence"/>
</dbReference>
<evidence type="ECO:0000313" key="4">
    <source>
        <dbReference type="Proteomes" id="UP001248709"/>
    </source>
</evidence>
<dbReference type="EMBL" id="JAUSUY010000001">
    <property type="protein sequence ID" value="MDT3424489.1"/>
    <property type="molecule type" value="Genomic_DNA"/>
</dbReference>
<feature type="region of interest" description="Disordered" evidence="1">
    <location>
        <begin position="75"/>
        <end position="94"/>
    </location>
</feature>